<dbReference type="EC" id="3.6.4.13" evidence="10"/>
<dbReference type="GO" id="GO:0003724">
    <property type="term" value="F:RNA helicase activity"/>
    <property type="evidence" value="ECO:0007669"/>
    <property type="project" value="UniProtKB-EC"/>
</dbReference>
<feature type="compositionally biased region" description="Basic residues" evidence="11">
    <location>
        <begin position="738"/>
        <end position="748"/>
    </location>
</feature>
<evidence type="ECO:0000256" key="1">
    <source>
        <dbReference type="ARBA" id="ARBA00004604"/>
    </source>
</evidence>
<dbReference type="GO" id="GO:0016787">
    <property type="term" value="F:hydrolase activity"/>
    <property type="evidence" value="ECO:0007669"/>
    <property type="project" value="UniProtKB-KW"/>
</dbReference>
<dbReference type="Proteomes" id="UP000242525">
    <property type="component" value="Unassembled WGS sequence"/>
</dbReference>
<feature type="region of interest" description="Disordered" evidence="11">
    <location>
        <begin position="708"/>
        <end position="760"/>
    </location>
</feature>
<protein>
    <recommendedName>
        <fullName evidence="10">ATP-dependent RNA helicase</fullName>
        <ecNumber evidence="10">3.6.4.13</ecNumber>
    </recommendedName>
</protein>
<feature type="region of interest" description="Disordered" evidence="11">
    <location>
        <begin position="14"/>
        <end position="43"/>
    </location>
</feature>
<dbReference type="STRING" id="1173061.A0A0J9XK24"/>
<dbReference type="GO" id="GO:0005730">
    <property type="term" value="C:nucleolus"/>
    <property type="evidence" value="ECO:0007669"/>
    <property type="project" value="UniProtKB-SubCell"/>
</dbReference>
<dbReference type="CDD" id="cd17949">
    <property type="entry name" value="DEADc_DDX31"/>
    <property type="match status" value="1"/>
</dbReference>
<keyword evidence="7 10" id="KW-0067">ATP-binding</keyword>
<dbReference type="PROSITE" id="PS51192">
    <property type="entry name" value="HELICASE_ATP_BIND_1"/>
    <property type="match status" value="1"/>
</dbReference>
<organism evidence="14 15">
    <name type="scientific">Geotrichum candidum</name>
    <name type="common">Oospora lactis</name>
    <name type="synonym">Dipodascus geotrichum</name>
    <dbReference type="NCBI Taxonomy" id="1173061"/>
    <lineage>
        <taxon>Eukaryota</taxon>
        <taxon>Fungi</taxon>
        <taxon>Dikarya</taxon>
        <taxon>Ascomycota</taxon>
        <taxon>Saccharomycotina</taxon>
        <taxon>Dipodascomycetes</taxon>
        <taxon>Dipodascales</taxon>
        <taxon>Dipodascaceae</taxon>
        <taxon>Geotrichum</taxon>
    </lineage>
</organism>
<dbReference type="EMBL" id="CCBN010000023">
    <property type="protein sequence ID" value="CDO57637.1"/>
    <property type="molecule type" value="Genomic_DNA"/>
</dbReference>
<dbReference type="Gene3D" id="3.40.50.300">
    <property type="entry name" value="P-loop containing nucleotide triphosphate hydrolases"/>
    <property type="match status" value="2"/>
</dbReference>
<feature type="domain" description="Helicase C-terminal" evidence="13">
    <location>
        <begin position="448"/>
        <end position="638"/>
    </location>
</feature>
<gene>
    <name evidence="14" type="ORF">BN980_GECA23s01286g</name>
</gene>
<feature type="compositionally biased region" description="Basic and acidic residues" evidence="11">
    <location>
        <begin position="726"/>
        <end position="737"/>
    </location>
</feature>
<feature type="domain" description="Helicase ATP-binding" evidence="12">
    <location>
        <begin position="217"/>
        <end position="412"/>
    </location>
</feature>
<dbReference type="InterPro" id="IPR025313">
    <property type="entry name" value="SPB4-like_CTE"/>
</dbReference>
<evidence type="ECO:0000256" key="8">
    <source>
        <dbReference type="ARBA" id="ARBA00022884"/>
    </source>
</evidence>
<dbReference type="GO" id="GO:0003723">
    <property type="term" value="F:RNA binding"/>
    <property type="evidence" value="ECO:0007669"/>
    <property type="project" value="UniProtKB-UniRule"/>
</dbReference>
<feature type="region of interest" description="Disordered" evidence="11">
    <location>
        <begin position="155"/>
        <end position="184"/>
    </location>
</feature>
<comment type="domain">
    <text evidence="10">The Q motif is unique to and characteristic of the DEAD box family of RNA helicases and controls ATP binding and hydrolysis.</text>
</comment>
<dbReference type="GO" id="GO:0005524">
    <property type="term" value="F:ATP binding"/>
    <property type="evidence" value="ECO:0007669"/>
    <property type="project" value="UniProtKB-UniRule"/>
</dbReference>
<feature type="compositionally biased region" description="Polar residues" evidence="11">
    <location>
        <begin position="749"/>
        <end position="760"/>
    </location>
</feature>
<reference evidence="14" key="1">
    <citation type="submission" date="2014-03" db="EMBL/GenBank/DDBJ databases">
        <authorList>
            <person name="Casaregola S."/>
        </authorList>
    </citation>
    <scope>NUCLEOTIDE SEQUENCE [LARGE SCALE GENOMIC DNA]</scope>
    <source>
        <strain evidence="14">CLIB 918</strain>
    </source>
</reference>
<dbReference type="PROSITE" id="PS51194">
    <property type="entry name" value="HELICASE_CTER"/>
    <property type="match status" value="1"/>
</dbReference>
<evidence type="ECO:0000256" key="2">
    <source>
        <dbReference type="ARBA" id="ARBA00022517"/>
    </source>
</evidence>
<feature type="compositionally biased region" description="Gly residues" evidence="11">
    <location>
        <begin position="712"/>
        <end position="725"/>
    </location>
</feature>
<evidence type="ECO:0000313" key="14">
    <source>
        <dbReference type="EMBL" id="CDO57637.1"/>
    </source>
</evidence>
<evidence type="ECO:0000256" key="4">
    <source>
        <dbReference type="ARBA" id="ARBA00022741"/>
    </source>
</evidence>
<comment type="subcellular location">
    <subcellularLocation>
        <location evidence="1">Nucleus</location>
        <location evidence="1">Nucleolus</location>
    </subcellularLocation>
</comment>
<dbReference type="SMART" id="SM01178">
    <property type="entry name" value="DUF4217"/>
    <property type="match status" value="1"/>
</dbReference>
<comment type="function">
    <text evidence="10">RNA helicase.</text>
</comment>
<dbReference type="Pfam" id="PF00270">
    <property type="entry name" value="DEAD"/>
    <property type="match status" value="1"/>
</dbReference>
<dbReference type="Pfam" id="PF00271">
    <property type="entry name" value="Helicase_C"/>
    <property type="match status" value="1"/>
</dbReference>
<evidence type="ECO:0000313" key="15">
    <source>
        <dbReference type="Proteomes" id="UP000242525"/>
    </source>
</evidence>
<name>A0A0J9XK24_GEOCN</name>
<feature type="compositionally biased region" description="Low complexity" evidence="11">
    <location>
        <begin position="19"/>
        <end position="30"/>
    </location>
</feature>
<dbReference type="InterPro" id="IPR001650">
    <property type="entry name" value="Helicase_C-like"/>
</dbReference>
<dbReference type="PANTHER" id="PTHR24031">
    <property type="entry name" value="RNA HELICASE"/>
    <property type="match status" value="1"/>
</dbReference>
<sequence length="760" mass="83131">MADDDGMILNLAFDTPKVSASSTGSSASTAPKKNNIKGGTWKDRRAARKAIQEQYDLEHGIVREEQPKGVNDTKLGERKPISAMGGSSTDAVKRKNKDIPAWKLHKMELDLKKRKKVAGERQEAVKKARIEYKEKPEGKDGNTFVSSIFTTAEKEENKAHTDDLENDDAVAQDPSNAPLKGDTNTFPGLGVGELLTTVLNDKLSMDRPTKIQRGVIPKLLSQDKDLFVQAQTGSGKTLAFSLPILERLCREPAGNIDRNAGLFAVIMAPTRELAQQIYSVLESLCRGCNWIVPGIVTGGEKKKSEKARIRKGINILVATPGRLADHIDNTESLDLSEVRWVVMDEGDRLMELGFEETITKILNTLQEKSKIGLSKKMYKGLPTRRVNVLCSATIKGDVKKLGEMSLKDADWVSADSMTDDAVDIDGYQAPAQLIQESIVVPAKLRLATLASTLRNIANNNPDAKIMVFFSCSDSVDFHFSVFTRGSATGAELAEDEEEESRIIINKTVLPSPWIGKDAVIHKLHGSLNQQSRTATLNAFSSKGKKQQSGQPSILFCTDVASRGLDLPAITNVIEYDAPFATDDHVHRVGRTARAGQEGQSVLFLLPGKEEGYLDLIRSYHPHGIKPVSYVSVMKKAFGKEAFETEATTWHLNVERWLLEDQGVALTRAKRAFTSHIRAYATHLASERAIFNLRDLHLGHIAKSFGLRETPGKVGGGGPSTIGGKGGKGEIKKPEGKSGKNKLLSRARSHASTGASEFNMM</sequence>
<dbReference type="SUPFAM" id="SSF52540">
    <property type="entry name" value="P-loop containing nucleoside triphosphate hydrolases"/>
    <property type="match status" value="2"/>
</dbReference>
<comment type="caution">
    <text evidence="14">The sequence shown here is derived from an EMBL/GenBank/DDBJ whole genome shotgun (WGS) entry which is preliminary data.</text>
</comment>
<evidence type="ECO:0000256" key="5">
    <source>
        <dbReference type="ARBA" id="ARBA00022801"/>
    </source>
</evidence>
<evidence type="ECO:0000256" key="11">
    <source>
        <dbReference type="SAM" id="MobiDB-lite"/>
    </source>
</evidence>
<evidence type="ECO:0000259" key="13">
    <source>
        <dbReference type="PROSITE" id="PS51194"/>
    </source>
</evidence>
<keyword evidence="15" id="KW-1185">Reference proteome</keyword>
<proteinExistence type="inferred from homology"/>
<comment type="catalytic activity">
    <reaction evidence="10">
        <text>ATP + H2O = ADP + phosphate + H(+)</text>
        <dbReference type="Rhea" id="RHEA:13065"/>
        <dbReference type="ChEBI" id="CHEBI:15377"/>
        <dbReference type="ChEBI" id="CHEBI:15378"/>
        <dbReference type="ChEBI" id="CHEBI:30616"/>
        <dbReference type="ChEBI" id="CHEBI:43474"/>
        <dbReference type="ChEBI" id="CHEBI:456216"/>
        <dbReference type="EC" id="3.6.4.13"/>
    </reaction>
</comment>
<evidence type="ECO:0000259" key="12">
    <source>
        <dbReference type="PROSITE" id="PS51192"/>
    </source>
</evidence>
<dbReference type="GO" id="GO:0006364">
    <property type="term" value="P:rRNA processing"/>
    <property type="evidence" value="ECO:0007669"/>
    <property type="project" value="UniProtKB-KW"/>
</dbReference>
<keyword evidence="8 10" id="KW-0694">RNA-binding</keyword>
<keyword evidence="5 10" id="KW-0378">Hydrolase</keyword>
<dbReference type="AlphaFoldDB" id="A0A0J9XK24"/>
<feature type="region of interest" description="Disordered" evidence="11">
    <location>
        <begin position="63"/>
        <end position="92"/>
    </location>
</feature>
<dbReference type="SMART" id="SM00487">
    <property type="entry name" value="DEXDc"/>
    <property type="match status" value="1"/>
</dbReference>
<dbReference type="InterPro" id="IPR011545">
    <property type="entry name" value="DEAD/DEAH_box_helicase_dom"/>
</dbReference>
<evidence type="ECO:0000256" key="9">
    <source>
        <dbReference type="ARBA" id="ARBA00023242"/>
    </source>
</evidence>
<comment type="similarity">
    <text evidence="10">Belongs to the DEAD box helicase family.</text>
</comment>
<keyword evidence="6 10" id="KW-0347">Helicase</keyword>
<evidence type="ECO:0000256" key="10">
    <source>
        <dbReference type="RuleBase" id="RU365068"/>
    </source>
</evidence>
<evidence type="ECO:0000256" key="6">
    <source>
        <dbReference type="ARBA" id="ARBA00022806"/>
    </source>
</evidence>
<dbReference type="CDD" id="cd18787">
    <property type="entry name" value="SF2_C_DEAD"/>
    <property type="match status" value="1"/>
</dbReference>
<keyword evidence="9" id="KW-0539">Nucleus</keyword>
<dbReference type="SMART" id="SM00490">
    <property type="entry name" value="HELICc"/>
    <property type="match status" value="1"/>
</dbReference>
<keyword evidence="4 10" id="KW-0547">Nucleotide-binding</keyword>
<keyword evidence="2" id="KW-0690">Ribosome biogenesis</keyword>
<dbReference type="OrthoDB" id="422663at2759"/>
<accession>A0A0J9XK24</accession>
<keyword evidence="3" id="KW-0698">rRNA processing</keyword>
<evidence type="ECO:0000256" key="7">
    <source>
        <dbReference type="ARBA" id="ARBA00022840"/>
    </source>
</evidence>
<evidence type="ECO:0000256" key="3">
    <source>
        <dbReference type="ARBA" id="ARBA00022552"/>
    </source>
</evidence>
<dbReference type="InterPro" id="IPR027417">
    <property type="entry name" value="P-loop_NTPase"/>
</dbReference>
<dbReference type="InterPro" id="IPR014001">
    <property type="entry name" value="Helicase_ATP-bd"/>
</dbReference>
<dbReference type="Pfam" id="PF13959">
    <property type="entry name" value="CTE_SPB4"/>
    <property type="match status" value="1"/>
</dbReference>